<dbReference type="SUPFAM" id="SSF47473">
    <property type="entry name" value="EF-hand"/>
    <property type="match status" value="1"/>
</dbReference>
<dbReference type="Proteomes" id="UP001226574">
    <property type="component" value="Unassembled WGS sequence"/>
</dbReference>
<dbReference type="PROSITE" id="PS51257">
    <property type="entry name" value="PROKAR_LIPOPROTEIN"/>
    <property type="match status" value="1"/>
</dbReference>
<dbReference type="EMBL" id="JAVIFY010000002">
    <property type="protein sequence ID" value="MDQ9090902.1"/>
    <property type="molecule type" value="Genomic_DNA"/>
</dbReference>
<keyword evidence="4" id="KW-1185">Reference proteome</keyword>
<keyword evidence="1" id="KW-0732">Signal</keyword>
<feature type="signal peptide" evidence="1">
    <location>
        <begin position="1"/>
        <end position="20"/>
    </location>
</feature>
<sequence length="172" mass="19138">MKKLTLAATILATVSLSACATSSMSKIDSDFGSLDNDDDGFISKAEADDDNIWQHFSNIDTNMDEQLSRQEFNTYMQLNTGKVASDSEVSDSAFKAEIAKFDPIENNFSSLDNDSNGYISVTEANDDDIANHFGYMDKNQDKRVSKQEFISYIQTYGSDVAEDEALEMIRKS</sequence>
<reference evidence="3 4" key="1">
    <citation type="submission" date="2023-08" db="EMBL/GenBank/DDBJ databases">
        <title>Pseudoalteromonas haloplanktis LL1 genome.</title>
        <authorList>
            <person name="Wu S."/>
        </authorList>
    </citation>
    <scope>NUCLEOTIDE SEQUENCE [LARGE SCALE GENOMIC DNA]</scope>
    <source>
        <strain evidence="3 4">LL1</strain>
    </source>
</reference>
<feature type="chain" id="PRO_5047297015" evidence="1">
    <location>
        <begin position="21"/>
        <end position="172"/>
    </location>
</feature>
<dbReference type="InterPro" id="IPR018247">
    <property type="entry name" value="EF_Hand_1_Ca_BS"/>
</dbReference>
<proteinExistence type="predicted"/>
<evidence type="ECO:0000259" key="2">
    <source>
        <dbReference type="PROSITE" id="PS50222"/>
    </source>
</evidence>
<dbReference type="InterPro" id="IPR002048">
    <property type="entry name" value="EF_hand_dom"/>
</dbReference>
<feature type="domain" description="EF-hand" evidence="2">
    <location>
        <begin position="124"/>
        <end position="159"/>
    </location>
</feature>
<dbReference type="RefSeq" id="WP_016709316.1">
    <property type="nucleotide sequence ID" value="NZ_JAVIFY010000002.1"/>
</dbReference>
<organism evidence="3 4">
    <name type="scientific">Pseudoalteromonas haloplanktis</name>
    <name type="common">Alteromonas haloplanktis</name>
    <dbReference type="NCBI Taxonomy" id="228"/>
    <lineage>
        <taxon>Bacteria</taxon>
        <taxon>Pseudomonadati</taxon>
        <taxon>Pseudomonadota</taxon>
        <taxon>Gammaproteobacteria</taxon>
        <taxon>Alteromonadales</taxon>
        <taxon>Pseudoalteromonadaceae</taxon>
        <taxon>Pseudoalteromonas</taxon>
    </lineage>
</organism>
<evidence type="ECO:0000313" key="3">
    <source>
        <dbReference type="EMBL" id="MDQ9090902.1"/>
    </source>
</evidence>
<feature type="domain" description="EF-hand" evidence="2">
    <location>
        <begin position="47"/>
        <end position="82"/>
    </location>
</feature>
<dbReference type="PROSITE" id="PS50222">
    <property type="entry name" value="EF_HAND_2"/>
    <property type="match status" value="2"/>
</dbReference>
<gene>
    <name evidence="3" type="ORF">RC083_04750</name>
</gene>
<comment type="caution">
    <text evidence="3">The sequence shown here is derived from an EMBL/GenBank/DDBJ whole genome shotgun (WGS) entry which is preliminary data.</text>
</comment>
<protein>
    <submittedName>
        <fullName evidence="3">EF-hand domain-containing protein</fullName>
    </submittedName>
</protein>
<evidence type="ECO:0000256" key="1">
    <source>
        <dbReference type="SAM" id="SignalP"/>
    </source>
</evidence>
<name>A0ABU1B9G4_PSEHA</name>
<accession>A0ABU1B9G4</accession>
<dbReference type="PROSITE" id="PS00018">
    <property type="entry name" value="EF_HAND_1"/>
    <property type="match status" value="1"/>
</dbReference>
<dbReference type="Gene3D" id="1.10.238.10">
    <property type="entry name" value="EF-hand"/>
    <property type="match status" value="2"/>
</dbReference>
<evidence type="ECO:0000313" key="4">
    <source>
        <dbReference type="Proteomes" id="UP001226574"/>
    </source>
</evidence>
<dbReference type="InterPro" id="IPR011992">
    <property type="entry name" value="EF-hand-dom_pair"/>
</dbReference>